<dbReference type="Proteomes" id="UP000323521">
    <property type="component" value="Chromosome"/>
</dbReference>
<dbReference type="GO" id="GO:0005829">
    <property type="term" value="C:cytosol"/>
    <property type="evidence" value="ECO:0007669"/>
    <property type="project" value="TreeGrafter"/>
</dbReference>
<dbReference type="InterPro" id="IPR041492">
    <property type="entry name" value="HAD_2"/>
</dbReference>
<dbReference type="GO" id="GO:0008967">
    <property type="term" value="F:phosphoglycolate phosphatase activity"/>
    <property type="evidence" value="ECO:0007669"/>
    <property type="project" value="TreeGrafter"/>
</dbReference>
<dbReference type="SFLD" id="SFLDS00003">
    <property type="entry name" value="Haloacid_Dehalogenase"/>
    <property type="match status" value="1"/>
</dbReference>
<name>A0A3G1L0D3_FORW1</name>
<dbReference type="PANTHER" id="PTHR43434">
    <property type="entry name" value="PHOSPHOGLYCOLATE PHOSPHATASE"/>
    <property type="match status" value="1"/>
</dbReference>
<dbReference type="SFLD" id="SFLDG01129">
    <property type="entry name" value="C1.5:_HAD__Beta-PGM__Phosphata"/>
    <property type="match status" value="1"/>
</dbReference>
<dbReference type="InterPro" id="IPR023198">
    <property type="entry name" value="PGP-like_dom2"/>
</dbReference>
<dbReference type="Gene3D" id="1.10.150.240">
    <property type="entry name" value="Putative phosphatase, domain 2"/>
    <property type="match status" value="1"/>
</dbReference>
<dbReference type="RefSeq" id="WP_148137530.1">
    <property type="nucleotide sequence ID" value="NZ_CP017634.1"/>
</dbReference>
<accession>A0A3G1L0D3</accession>
<organism evidence="1 2">
    <name type="scientific">Formimonas warabiya</name>
    <dbReference type="NCBI Taxonomy" id="1761012"/>
    <lineage>
        <taxon>Bacteria</taxon>
        <taxon>Bacillati</taxon>
        <taxon>Bacillota</taxon>
        <taxon>Clostridia</taxon>
        <taxon>Eubacteriales</taxon>
        <taxon>Peptococcaceae</taxon>
        <taxon>Candidatus Formimonas</taxon>
    </lineage>
</organism>
<dbReference type="GO" id="GO:0006281">
    <property type="term" value="P:DNA repair"/>
    <property type="evidence" value="ECO:0007669"/>
    <property type="project" value="TreeGrafter"/>
</dbReference>
<protein>
    <submittedName>
        <fullName evidence="1">Haloacid dehalogenase</fullName>
    </submittedName>
</protein>
<dbReference type="NCBIfam" id="TIGR01549">
    <property type="entry name" value="HAD-SF-IA-v1"/>
    <property type="match status" value="1"/>
</dbReference>
<evidence type="ECO:0000313" key="1">
    <source>
        <dbReference type="EMBL" id="ATW28117.1"/>
    </source>
</evidence>
<dbReference type="InterPro" id="IPR006439">
    <property type="entry name" value="HAD-SF_hydro_IA"/>
</dbReference>
<dbReference type="EMBL" id="CP017634">
    <property type="protein sequence ID" value="ATW28117.1"/>
    <property type="molecule type" value="Genomic_DNA"/>
</dbReference>
<dbReference type="InterPro" id="IPR023214">
    <property type="entry name" value="HAD_sf"/>
</dbReference>
<dbReference type="InterPro" id="IPR050155">
    <property type="entry name" value="HAD-like_hydrolase_sf"/>
</dbReference>
<sequence length="206" mass="22886">MALVMFDYDGVIADSFEVHMKSFLSAFHENDCKKVNTEQDILNLYEGNVYKSMAELGLDDGQINRILESYEKRQNILLDRIDFFAGMDTALTRISGSHKIYIITSNIAGAVLRVLDRYGLTCIEKVIGSETEKSKIKKIQAVMGLYPEAQAYYVGDTKGDIFEGKEAGALTVGVAWGWHGADKLHESNPDYLVFSPGELANILCAV</sequence>
<dbReference type="SUPFAM" id="SSF56784">
    <property type="entry name" value="HAD-like"/>
    <property type="match status" value="1"/>
</dbReference>
<dbReference type="OrthoDB" id="9807630at2"/>
<gene>
    <name evidence="1" type="ORF">DCMF_28205</name>
</gene>
<dbReference type="KEGG" id="fwa:DCMF_28205"/>
<evidence type="ECO:0000313" key="2">
    <source>
        <dbReference type="Proteomes" id="UP000323521"/>
    </source>
</evidence>
<reference evidence="1 2" key="1">
    <citation type="submission" date="2016-10" db="EMBL/GenBank/DDBJ databases">
        <title>Complete Genome Sequence of Peptococcaceae strain DCMF.</title>
        <authorList>
            <person name="Edwards R.J."/>
            <person name="Holland S.I."/>
            <person name="Deshpande N.P."/>
            <person name="Wong Y.K."/>
            <person name="Ertan H."/>
            <person name="Manefield M."/>
            <person name="Russell T.L."/>
            <person name="Lee M.J."/>
        </authorList>
    </citation>
    <scope>NUCLEOTIDE SEQUENCE [LARGE SCALE GENOMIC DNA]</scope>
    <source>
        <strain evidence="1 2">DCMF</strain>
    </source>
</reference>
<proteinExistence type="predicted"/>
<dbReference type="Pfam" id="PF13419">
    <property type="entry name" value="HAD_2"/>
    <property type="match status" value="1"/>
</dbReference>
<dbReference type="PANTHER" id="PTHR43434:SF26">
    <property type="entry name" value="PYROPHOSPHATASE PPAX"/>
    <property type="match status" value="1"/>
</dbReference>
<dbReference type="Gene3D" id="3.40.50.1000">
    <property type="entry name" value="HAD superfamily/HAD-like"/>
    <property type="match status" value="1"/>
</dbReference>
<dbReference type="AlphaFoldDB" id="A0A3G1L0D3"/>
<keyword evidence="2" id="KW-1185">Reference proteome</keyword>
<dbReference type="InterPro" id="IPR036412">
    <property type="entry name" value="HAD-like_sf"/>
</dbReference>